<evidence type="ECO:0000313" key="3">
    <source>
        <dbReference type="Proteomes" id="UP001374803"/>
    </source>
</evidence>
<feature type="chain" id="PRO_5045467569" evidence="1">
    <location>
        <begin position="26"/>
        <end position="801"/>
    </location>
</feature>
<protein>
    <submittedName>
        <fullName evidence="2">Uncharacterized protein</fullName>
    </submittedName>
</protein>
<gene>
    <name evidence="2" type="ORF">LVJ94_04075</name>
</gene>
<dbReference type="RefSeq" id="WP_394836069.1">
    <property type="nucleotide sequence ID" value="NZ_CP089929.1"/>
</dbReference>
<organism evidence="2 3">
    <name type="scientific">Pendulispora rubella</name>
    <dbReference type="NCBI Taxonomy" id="2741070"/>
    <lineage>
        <taxon>Bacteria</taxon>
        <taxon>Pseudomonadati</taxon>
        <taxon>Myxococcota</taxon>
        <taxon>Myxococcia</taxon>
        <taxon>Myxococcales</taxon>
        <taxon>Sorangiineae</taxon>
        <taxon>Pendulisporaceae</taxon>
        <taxon>Pendulispora</taxon>
    </lineage>
</organism>
<evidence type="ECO:0000256" key="1">
    <source>
        <dbReference type="SAM" id="SignalP"/>
    </source>
</evidence>
<keyword evidence="1" id="KW-0732">Signal</keyword>
<reference evidence="2" key="1">
    <citation type="submission" date="2021-12" db="EMBL/GenBank/DDBJ databases">
        <title>Discovery of the Pendulisporaceae a myxobacterial family with distinct sporulation behavior and unique specialized metabolism.</title>
        <authorList>
            <person name="Garcia R."/>
            <person name="Popoff A."/>
            <person name="Bader C.D."/>
            <person name="Loehr J."/>
            <person name="Walesch S."/>
            <person name="Walt C."/>
            <person name="Boldt J."/>
            <person name="Bunk B."/>
            <person name="Haeckl F.J.F.P.J."/>
            <person name="Gunesch A.P."/>
            <person name="Birkelbach J."/>
            <person name="Nuebel U."/>
            <person name="Pietschmann T."/>
            <person name="Bach T."/>
            <person name="Mueller R."/>
        </authorList>
    </citation>
    <scope>NUCLEOTIDE SEQUENCE</scope>
    <source>
        <strain evidence="2">MSr11367</strain>
    </source>
</reference>
<feature type="signal peptide" evidence="1">
    <location>
        <begin position="1"/>
        <end position="25"/>
    </location>
</feature>
<dbReference type="Gene3D" id="2.120.10.70">
    <property type="entry name" value="Fucose-specific lectin"/>
    <property type="match status" value="1"/>
</dbReference>
<dbReference type="SUPFAM" id="SSF89372">
    <property type="entry name" value="Fucose-specific lectin"/>
    <property type="match status" value="1"/>
</dbReference>
<accession>A0ABZ2L6C3</accession>
<dbReference type="Proteomes" id="UP001374803">
    <property type="component" value="Chromosome"/>
</dbReference>
<dbReference type="PROSITE" id="PS51257">
    <property type="entry name" value="PROKAR_LIPOPROTEIN"/>
    <property type="match status" value="1"/>
</dbReference>
<proteinExistence type="predicted"/>
<name>A0ABZ2L6C3_9BACT</name>
<keyword evidence="3" id="KW-1185">Reference proteome</keyword>
<dbReference type="EMBL" id="CP089983">
    <property type="protein sequence ID" value="WXB06423.1"/>
    <property type="molecule type" value="Genomic_DNA"/>
</dbReference>
<sequence length="801" mass="85738">MLRDSRPRRWLTFPFFCVTALAVLAASCGGNGSKGDAPKDAGAGSASAHPLATAASWRSTERLAQLTGNYDPEGKPHFGNTVPWGVEGVDLGANTEYDGRTIIFFGDEARAPYADPVAVIDDVAFPRNGHVAMEWQTSNQLDAFFIGNDGALYVAWIVDGHFWEGPHRISPLSTAPPGAPVAAAKQTAEKLDVFYVGDEGQLLVSSVSGDGVWQAPFQISGQGTAPPGAGVAAAPQSANQLDAFFVGNDEKLHVHWVVGQGTDWAGPTIVGDLAKTTAPPGASVAAIQQNTDLLAVTVIGKDRKPTVHWVHGGGTWQGPSPMTENADFAPPGGSVAAIRRGLHRASMVFVGDNEKLTELRSDDGAPWQGPFEFDSTEIAPPGGNIALVKQETDVTSALFVGYGGKPYVHWVSGEGNTWSGPIAMTSAGSVASAGAPIAAAKQTESVTIGLYGGLNDEMLVSWLPRGQPWQGPGRINPEMLNLRPVLGANGKFHPYTIREGGQTRPLEGDGTPTGAFSYDGKAFVFSGANEKTCPEETCPVLWTPWLTASSRPMEPAPFDLLFRLPPLGPQGAPGGKFLQIAPSVVRGIATRLPGFHSPTADGAFLLGQATILKEDKWQGGVHLAWLPLTPGRNPELSDIRYYTGSGTENWSPNQSDAVPLFTTVFPWASLSFGEIPGTNLWIVIYHAAGDRQNVDAPIKARIASTPWDLASAQDIEILDPVRDASYRYMYRCTGAPLPTCDPNNLYPRKVENQRAAFLYGPHLLNRYTRYDPQTKVVTLHYLVSTAWPYQVQLMESTLQLN</sequence>
<evidence type="ECO:0000313" key="2">
    <source>
        <dbReference type="EMBL" id="WXB06423.1"/>
    </source>
</evidence>